<feature type="domain" description="CzcB-like barrel-sandwich hybrid" evidence="7">
    <location>
        <begin position="143"/>
        <end position="286"/>
    </location>
</feature>
<organism evidence="9 10">
    <name type="scientific">Pseudorhodoferax aquiterrae</name>
    <dbReference type="NCBI Taxonomy" id="747304"/>
    <lineage>
        <taxon>Bacteria</taxon>
        <taxon>Pseudomonadati</taxon>
        <taxon>Pseudomonadota</taxon>
        <taxon>Betaproteobacteria</taxon>
        <taxon>Burkholderiales</taxon>
        <taxon>Comamonadaceae</taxon>
    </lineage>
</organism>
<evidence type="ECO:0000259" key="6">
    <source>
        <dbReference type="Pfam" id="PF25954"/>
    </source>
</evidence>
<comment type="caution">
    <text evidence="9">The sequence shown here is derived from an EMBL/GenBank/DDBJ whole genome shotgun (WGS) entry which is preliminary data.</text>
</comment>
<dbReference type="InterPro" id="IPR058792">
    <property type="entry name" value="Beta-barrel_RND_2"/>
</dbReference>
<keyword evidence="9" id="KW-0575">Peroxidase</keyword>
<evidence type="ECO:0000313" key="9">
    <source>
        <dbReference type="EMBL" id="GHC92939.1"/>
    </source>
</evidence>
<evidence type="ECO:0000256" key="1">
    <source>
        <dbReference type="ARBA" id="ARBA00009477"/>
    </source>
</evidence>
<sequence>MANSKSTSATSGRTQLIVIVLVLLLGGAGAYLLLRGGESHGEGDGHGHGEKTSQSEDDGHGHGAEEKDASKGAGKSEPKEAQPSKSSAAPAKEESGGHKEEAEKVPMTDAQVKSAGIKIERSGSAIVRTALQLPGEIRFNEDRTAHIVPRVVGVVEGVSANLGQQVRKGQVLAVVSSAGVSSIRSDLQAAQRRRELAQTTYDRERTLWEQKISPEQDVLQARQALREAEIAVANATQQLRTLGAAPSSGALGRVELRAPFDGMVVEKHIALGEAVQESTNVFTLSDLSTVWAEMSVSARDLMQVRVGERVRVRAAAADMVADGKISYVGSLIGAQTRTAPARVVLDNPRGAWRPGLFVTVEVLTNDNETPSPVTVASDAVQTVEDKPSVFVKVEGGFEARPVRIGRSDGQRVEILEGLQSGESYAADGSFVIKSEQGKSSATHSH</sequence>
<evidence type="ECO:0000256" key="4">
    <source>
        <dbReference type="SAM" id="MobiDB-lite"/>
    </source>
</evidence>
<dbReference type="InterPro" id="IPR058649">
    <property type="entry name" value="CzcB_C"/>
</dbReference>
<dbReference type="EMBL" id="BMYK01000016">
    <property type="protein sequence ID" value="GHC92939.1"/>
    <property type="molecule type" value="Genomic_DNA"/>
</dbReference>
<accession>A0ABQ3G7A3</accession>
<dbReference type="Gene3D" id="2.40.30.170">
    <property type="match status" value="1"/>
</dbReference>
<comment type="similarity">
    <text evidence="1">Belongs to the membrane fusion protein (MFP) (TC 8.A.1) family.</text>
</comment>
<feature type="domain" description="CzcB-like alpha-helical hairpin" evidence="5">
    <location>
        <begin position="183"/>
        <end position="240"/>
    </location>
</feature>
<dbReference type="Pfam" id="PF25973">
    <property type="entry name" value="BSH_CzcB"/>
    <property type="match status" value="1"/>
</dbReference>
<dbReference type="InterPro" id="IPR058648">
    <property type="entry name" value="HH_CzcB-like"/>
</dbReference>
<feature type="coiled-coil region" evidence="3">
    <location>
        <begin position="218"/>
        <end position="245"/>
    </location>
</feature>
<keyword evidence="9" id="KW-0560">Oxidoreductase</keyword>
<dbReference type="PANTHER" id="PTHR30097">
    <property type="entry name" value="CATION EFFLUX SYSTEM PROTEIN CUSB"/>
    <property type="match status" value="1"/>
</dbReference>
<proteinExistence type="inferred from homology"/>
<name>A0ABQ3G7A3_9BURK</name>
<dbReference type="Gene3D" id="1.10.287.470">
    <property type="entry name" value="Helix hairpin bin"/>
    <property type="match status" value="1"/>
</dbReference>
<feature type="compositionally biased region" description="Basic and acidic residues" evidence="4">
    <location>
        <begin position="91"/>
        <end position="106"/>
    </location>
</feature>
<dbReference type="PANTHER" id="PTHR30097:SF4">
    <property type="entry name" value="SLR6042 PROTEIN"/>
    <property type="match status" value="1"/>
</dbReference>
<dbReference type="Pfam" id="PF25975">
    <property type="entry name" value="CzcB_C"/>
    <property type="match status" value="1"/>
</dbReference>
<dbReference type="Pfam" id="PF25893">
    <property type="entry name" value="HH_CzcB"/>
    <property type="match status" value="1"/>
</dbReference>
<evidence type="ECO:0000259" key="7">
    <source>
        <dbReference type="Pfam" id="PF25973"/>
    </source>
</evidence>
<evidence type="ECO:0000313" key="10">
    <source>
        <dbReference type="Proteomes" id="UP000626210"/>
    </source>
</evidence>
<dbReference type="InterPro" id="IPR051909">
    <property type="entry name" value="MFP_Cation_Efflux"/>
</dbReference>
<dbReference type="Gene3D" id="2.40.50.100">
    <property type="match status" value="1"/>
</dbReference>
<keyword evidence="10" id="KW-1185">Reference proteome</keyword>
<protein>
    <submittedName>
        <fullName evidence="9">Cytochrome-c peroxidase</fullName>
    </submittedName>
</protein>
<feature type="compositionally biased region" description="Basic and acidic residues" evidence="4">
    <location>
        <begin position="40"/>
        <end position="82"/>
    </location>
</feature>
<evidence type="ECO:0000259" key="8">
    <source>
        <dbReference type="Pfam" id="PF25975"/>
    </source>
</evidence>
<evidence type="ECO:0000259" key="5">
    <source>
        <dbReference type="Pfam" id="PF25893"/>
    </source>
</evidence>
<keyword evidence="2" id="KW-0813">Transport</keyword>
<dbReference type="NCBIfam" id="TIGR01730">
    <property type="entry name" value="RND_mfp"/>
    <property type="match status" value="1"/>
</dbReference>
<feature type="region of interest" description="Disordered" evidence="4">
    <location>
        <begin position="40"/>
        <end position="115"/>
    </location>
</feature>
<dbReference type="Proteomes" id="UP000626210">
    <property type="component" value="Unassembled WGS sequence"/>
</dbReference>
<dbReference type="RefSeq" id="WP_189688992.1">
    <property type="nucleotide sequence ID" value="NZ_BMYK01000016.1"/>
</dbReference>
<dbReference type="SUPFAM" id="SSF111369">
    <property type="entry name" value="HlyD-like secretion proteins"/>
    <property type="match status" value="1"/>
</dbReference>
<reference evidence="10" key="1">
    <citation type="journal article" date="2019" name="Int. J. Syst. Evol. Microbiol.">
        <title>The Global Catalogue of Microorganisms (GCM) 10K type strain sequencing project: providing services to taxonomists for standard genome sequencing and annotation.</title>
        <authorList>
            <consortium name="The Broad Institute Genomics Platform"/>
            <consortium name="The Broad Institute Genome Sequencing Center for Infectious Disease"/>
            <person name="Wu L."/>
            <person name="Ma J."/>
        </authorList>
    </citation>
    <scope>NUCLEOTIDE SEQUENCE [LARGE SCALE GENOMIC DNA]</scope>
    <source>
        <strain evidence="10">KCTC 23314</strain>
    </source>
</reference>
<dbReference type="InterPro" id="IPR006143">
    <property type="entry name" value="RND_pump_MFP"/>
</dbReference>
<dbReference type="GO" id="GO:0004601">
    <property type="term" value="F:peroxidase activity"/>
    <property type="evidence" value="ECO:0007669"/>
    <property type="project" value="UniProtKB-KW"/>
</dbReference>
<dbReference type="Pfam" id="PF25954">
    <property type="entry name" value="Beta-barrel_RND_2"/>
    <property type="match status" value="1"/>
</dbReference>
<evidence type="ECO:0000256" key="2">
    <source>
        <dbReference type="ARBA" id="ARBA00022448"/>
    </source>
</evidence>
<feature type="domain" description="CusB-like beta-barrel" evidence="6">
    <location>
        <begin position="289"/>
        <end position="362"/>
    </location>
</feature>
<keyword evidence="3" id="KW-0175">Coiled coil</keyword>
<gene>
    <name evidence="9" type="ORF">GCM10007320_43510</name>
</gene>
<dbReference type="Gene3D" id="2.40.420.20">
    <property type="match status" value="1"/>
</dbReference>
<feature type="domain" description="CzcB-like C-terminal circularly permuted SH3-like" evidence="8">
    <location>
        <begin position="373"/>
        <end position="433"/>
    </location>
</feature>
<evidence type="ECO:0000256" key="3">
    <source>
        <dbReference type="SAM" id="Coils"/>
    </source>
</evidence>
<dbReference type="InterPro" id="IPR058647">
    <property type="entry name" value="BSH_CzcB-like"/>
</dbReference>